<sequence length="243" mass="28479">MSFKYKILGYFFKEKSKTEVHLVLLKWSSYYKDLSTVNQEIFQIRTLIFIKTTRFLSDPNFYVSPEMKIVISSAFTQVTFGLKIVALSKFNTIFIAPSAYTYQKINQLFDGDVNIKTNRVNLSWPAVERGFKISDDALNLCIHEFGHCLIIENSKRNYMGIFNENNLESYKNTAIYFINEVRADEHSFLRNYGGENLMEFFSVSLESFFEKPNEFSQKLPKLYNSLAQLLNQDPRKKEHPKLN</sequence>
<reference evidence="2" key="1">
    <citation type="submission" date="2016-10" db="EMBL/GenBank/DDBJ databases">
        <authorList>
            <person name="Varghese N."/>
            <person name="Submissions S."/>
        </authorList>
    </citation>
    <scope>NUCLEOTIDE SEQUENCE [LARGE SCALE GENOMIC DNA]</scope>
    <source>
        <strain evidence="2">DSM 24450</strain>
    </source>
</reference>
<dbReference type="RefSeq" id="WP_090223356.1">
    <property type="nucleotide sequence ID" value="NZ_FOZP01000002.1"/>
</dbReference>
<gene>
    <name evidence="1" type="ORF">SAMN04488006_0950</name>
</gene>
<dbReference type="InterPro" id="IPR042252">
    <property type="entry name" value="MtfA_N"/>
</dbReference>
<evidence type="ECO:0008006" key="3">
    <source>
        <dbReference type="Google" id="ProtNLM"/>
    </source>
</evidence>
<dbReference type="GO" id="GO:0008237">
    <property type="term" value="F:metallopeptidase activity"/>
    <property type="evidence" value="ECO:0007669"/>
    <property type="project" value="InterPro"/>
</dbReference>
<dbReference type="GO" id="GO:0005829">
    <property type="term" value="C:cytosol"/>
    <property type="evidence" value="ECO:0007669"/>
    <property type="project" value="TreeGrafter"/>
</dbReference>
<evidence type="ECO:0000313" key="1">
    <source>
        <dbReference type="EMBL" id="SFS38521.1"/>
    </source>
</evidence>
<keyword evidence="2" id="KW-1185">Reference proteome</keyword>
<dbReference type="AlphaFoldDB" id="A0A1I6PEB2"/>
<evidence type="ECO:0000313" key="2">
    <source>
        <dbReference type="Proteomes" id="UP000199312"/>
    </source>
</evidence>
<dbReference type="EMBL" id="FOZP01000002">
    <property type="protein sequence ID" value="SFS38521.1"/>
    <property type="molecule type" value="Genomic_DNA"/>
</dbReference>
<name>A0A1I6PEB2_9FLAO</name>
<dbReference type="Pfam" id="PF06167">
    <property type="entry name" value="Peptidase_M90"/>
    <property type="match status" value="1"/>
</dbReference>
<dbReference type="PANTHER" id="PTHR30164">
    <property type="entry name" value="MTFA PEPTIDASE"/>
    <property type="match status" value="1"/>
</dbReference>
<dbReference type="OrthoDB" id="9786424at2"/>
<dbReference type="CDD" id="cd20170">
    <property type="entry name" value="Peptidase_M90-like"/>
    <property type="match status" value="1"/>
</dbReference>
<organism evidence="1 2">
    <name type="scientific">Lutibacter maritimus</name>
    <dbReference type="NCBI Taxonomy" id="593133"/>
    <lineage>
        <taxon>Bacteria</taxon>
        <taxon>Pseudomonadati</taxon>
        <taxon>Bacteroidota</taxon>
        <taxon>Flavobacteriia</taxon>
        <taxon>Flavobacteriales</taxon>
        <taxon>Flavobacteriaceae</taxon>
        <taxon>Lutibacter</taxon>
    </lineage>
</organism>
<dbReference type="SUPFAM" id="SSF55486">
    <property type="entry name" value="Metalloproteases ('zincins'), catalytic domain"/>
    <property type="match status" value="1"/>
</dbReference>
<protein>
    <recommendedName>
        <fullName evidence="3">Zinc-dependent peptidase</fullName>
    </recommendedName>
</protein>
<dbReference type="STRING" id="593133.SAMN04488006_0950"/>
<dbReference type="Gene3D" id="1.10.472.150">
    <property type="entry name" value="Glucose-regulated metallo-peptidase M90, N-terminal domain"/>
    <property type="match status" value="1"/>
</dbReference>
<dbReference type="PANTHER" id="PTHR30164:SF2">
    <property type="entry name" value="PROTEIN MTFA"/>
    <property type="match status" value="1"/>
</dbReference>
<dbReference type="GO" id="GO:0004177">
    <property type="term" value="F:aminopeptidase activity"/>
    <property type="evidence" value="ECO:0007669"/>
    <property type="project" value="TreeGrafter"/>
</dbReference>
<dbReference type="Proteomes" id="UP000199312">
    <property type="component" value="Unassembled WGS sequence"/>
</dbReference>
<proteinExistence type="predicted"/>
<dbReference type="InterPro" id="IPR010384">
    <property type="entry name" value="MtfA_fam"/>
</dbReference>
<dbReference type="InterPro" id="IPR024079">
    <property type="entry name" value="MetalloPept_cat_dom_sf"/>
</dbReference>
<dbReference type="Gene3D" id="3.40.390.10">
    <property type="entry name" value="Collagenase (Catalytic Domain)"/>
    <property type="match status" value="1"/>
</dbReference>
<accession>A0A1I6PEB2</accession>